<evidence type="ECO:0000313" key="2">
    <source>
        <dbReference type="Proteomes" id="UP000093199"/>
    </source>
</evidence>
<name>A0A1C0YEV6_9BACL</name>
<evidence type="ECO:0000313" key="1">
    <source>
        <dbReference type="EMBL" id="OCS85653.1"/>
    </source>
</evidence>
<protein>
    <submittedName>
        <fullName evidence="1">Uncharacterized protein</fullName>
    </submittedName>
</protein>
<dbReference type="EMBL" id="MASJ01000012">
    <property type="protein sequence ID" value="OCS85653.1"/>
    <property type="molecule type" value="Genomic_DNA"/>
</dbReference>
<proteinExistence type="predicted"/>
<gene>
    <name evidence="1" type="ORF">A6M13_03050</name>
</gene>
<sequence>MIQHENEQCISDNIEKESQAINHIYKDRFQRHRTPLSGQELREAAINKYKKIIQSQKGTL</sequence>
<keyword evidence="2" id="KW-1185">Reference proteome</keyword>
<dbReference type="RefSeq" id="WP_066544860.1">
    <property type="nucleotide sequence ID" value="NZ_MASJ01000012.1"/>
</dbReference>
<dbReference type="Proteomes" id="UP000093199">
    <property type="component" value="Unassembled WGS sequence"/>
</dbReference>
<reference evidence="1 2" key="1">
    <citation type="submission" date="2016-07" db="EMBL/GenBank/DDBJ databases">
        <title>Caryophanon tenue genome sequencing.</title>
        <authorList>
            <person name="Verma A."/>
            <person name="Pal Y."/>
            <person name="Krishnamurthi S."/>
        </authorList>
    </citation>
    <scope>NUCLEOTIDE SEQUENCE [LARGE SCALE GENOMIC DNA]</scope>
    <source>
        <strain evidence="1 2">DSM 14152</strain>
    </source>
</reference>
<accession>A0A1C0YEV6</accession>
<comment type="caution">
    <text evidence="1">The sequence shown here is derived from an EMBL/GenBank/DDBJ whole genome shotgun (WGS) entry which is preliminary data.</text>
</comment>
<organism evidence="1 2">
    <name type="scientific">Caryophanon tenue</name>
    <dbReference type="NCBI Taxonomy" id="33978"/>
    <lineage>
        <taxon>Bacteria</taxon>
        <taxon>Bacillati</taxon>
        <taxon>Bacillota</taxon>
        <taxon>Bacilli</taxon>
        <taxon>Bacillales</taxon>
        <taxon>Caryophanaceae</taxon>
        <taxon>Caryophanon</taxon>
    </lineage>
</organism>
<dbReference type="AlphaFoldDB" id="A0A1C0YEV6"/>